<gene>
    <name evidence="1" type="ORF">FYK55_00495</name>
</gene>
<dbReference type="RefSeq" id="WP_150074046.1">
    <property type="nucleotide sequence ID" value="NZ_VWOX01000001.1"/>
</dbReference>
<dbReference type="EMBL" id="VWOX01000001">
    <property type="protein sequence ID" value="KAA5546938.1"/>
    <property type="molecule type" value="Genomic_DNA"/>
</dbReference>
<protein>
    <submittedName>
        <fullName evidence="1">Uncharacterized protein</fullName>
    </submittedName>
</protein>
<dbReference type="AlphaFoldDB" id="A0A5M6DHB1"/>
<dbReference type="Proteomes" id="UP000324479">
    <property type="component" value="Unassembled WGS sequence"/>
</dbReference>
<organism evidence="1 2">
    <name type="scientific">Roseiconus nitratireducens</name>
    <dbReference type="NCBI Taxonomy" id="2605748"/>
    <lineage>
        <taxon>Bacteria</taxon>
        <taxon>Pseudomonadati</taxon>
        <taxon>Planctomycetota</taxon>
        <taxon>Planctomycetia</taxon>
        <taxon>Pirellulales</taxon>
        <taxon>Pirellulaceae</taxon>
        <taxon>Roseiconus</taxon>
    </lineage>
</organism>
<keyword evidence="2" id="KW-1185">Reference proteome</keyword>
<sequence>MPGIKWVLPVIVSFVLLTSLSQTVFAIVVPIESIDGIHHSLSPELPEPIRRQIESAFKGEKSKYTRGTWTNAKITLRFSGDTLAVNALLDQLAKCPSITTSVSFKALSDDCDWKIINDTRRSGKRVDVILNLDSPQIRLEELTIPPIPGPE</sequence>
<comment type="caution">
    <text evidence="1">The sequence shown here is derived from an EMBL/GenBank/DDBJ whole genome shotgun (WGS) entry which is preliminary data.</text>
</comment>
<reference evidence="1 2" key="1">
    <citation type="submission" date="2019-08" db="EMBL/GenBank/DDBJ databases">
        <authorList>
            <person name="Dhanesh K."/>
            <person name="Kumar G."/>
            <person name="Sasikala C."/>
            <person name="Venkata Ramana C."/>
        </authorList>
    </citation>
    <scope>NUCLEOTIDE SEQUENCE [LARGE SCALE GENOMIC DNA]</scope>
    <source>
        <strain evidence="1 2">JC645</strain>
    </source>
</reference>
<accession>A0A5M6DHB1</accession>
<evidence type="ECO:0000313" key="2">
    <source>
        <dbReference type="Proteomes" id="UP000324479"/>
    </source>
</evidence>
<evidence type="ECO:0000313" key="1">
    <source>
        <dbReference type="EMBL" id="KAA5546938.1"/>
    </source>
</evidence>
<proteinExistence type="predicted"/>
<name>A0A5M6DHB1_9BACT</name>